<feature type="domain" description="PPM-type phosphatase" evidence="23">
    <location>
        <begin position="23"/>
        <end position="522"/>
    </location>
</feature>
<evidence type="ECO:0000256" key="18">
    <source>
        <dbReference type="ARBA" id="ARBA00038798"/>
    </source>
</evidence>
<keyword evidence="6" id="KW-0488">Methylation</keyword>
<dbReference type="InterPro" id="IPR000222">
    <property type="entry name" value="PP2C_BS"/>
</dbReference>
<evidence type="ECO:0000256" key="1">
    <source>
        <dbReference type="ARBA" id="ARBA00001936"/>
    </source>
</evidence>
<comment type="subunit">
    <text evidence="18">Interacts with NOL3; may dephosphorylate NOL3.</text>
</comment>
<dbReference type="SMART" id="SM00332">
    <property type="entry name" value="PP2Cc"/>
    <property type="match status" value="1"/>
</dbReference>
<dbReference type="PANTHER" id="PTHR13832:SF803">
    <property type="entry name" value="PROTEIN PHOSPHATASE 1G"/>
    <property type="match status" value="1"/>
</dbReference>
<comment type="cofactor">
    <cofactor evidence="1">
        <name>Mn(2+)</name>
        <dbReference type="ChEBI" id="CHEBI:29035"/>
    </cofactor>
</comment>
<dbReference type="SUPFAM" id="SSF81606">
    <property type="entry name" value="PP2C-like"/>
    <property type="match status" value="1"/>
</dbReference>
<dbReference type="AlphaFoldDB" id="A0A671YMP4"/>
<dbReference type="RefSeq" id="XP_030270929.1">
    <property type="nucleotide sequence ID" value="XM_030415069.1"/>
</dbReference>
<keyword evidence="15" id="KW-0472">Membrane</keyword>
<evidence type="ECO:0000313" key="25">
    <source>
        <dbReference type="Proteomes" id="UP000472265"/>
    </source>
</evidence>
<dbReference type="GeneID" id="115580562"/>
<comment type="catalytic activity">
    <reaction evidence="20">
        <text>O-phospho-L-threonyl-[protein] + H2O = L-threonyl-[protein] + phosphate</text>
        <dbReference type="Rhea" id="RHEA:47004"/>
        <dbReference type="Rhea" id="RHEA-COMP:11060"/>
        <dbReference type="Rhea" id="RHEA-COMP:11605"/>
        <dbReference type="ChEBI" id="CHEBI:15377"/>
        <dbReference type="ChEBI" id="CHEBI:30013"/>
        <dbReference type="ChEBI" id="CHEBI:43474"/>
        <dbReference type="ChEBI" id="CHEBI:61977"/>
        <dbReference type="EC" id="3.1.3.16"/>
    </reaction>
    <physiologicalReaction direction="left-to-right" evidence="20">
        <dbReference type="Rhea" id="RHEA:47005"/>
    </physiologicalReaction>
</comment>
<keyword evidence="9" id="KW-0479">Metal-binding</keyword>
<feature type="region of interest" description="Disordered" evidence="22">
    <location>
        <begin position="180"/>
        <end position="346"/>
    </location>
</feature>
<keyword evidence="7" id="KW-0597">Phosphoprotein</keyword>
<dbReference type="FunFam" id="3.60.40.10:FF:000023">
    <property type="entry name" value="Protein phosphatase, Mg2+/Mn2+-dependent, 1G"/>
    <property type="match status" value="1"/>
</dbReference>
<dbReference type="GO" id="GO:0004722">
    <property type="term" value="F:protein serine/threonine phosphatase activity"/>
    <property type="evidence" value="ECO:0007669"/>
    <property type="project" value="UniProtKB-EC"/>
</dbReference>
<dbReference type="FunFam" id="3.60.40.10:FF:000029">
    <property type="entry name" value="Protein phosphatase, Mg2+/Mn2+-dependent, 1G"/>
    <property type="match status" value="1"/>
</dbReference>
<dbReference type="OMA" id="GWHMFAV"/>
<keyword evidence="16" id="KW-0464">Manganese</keyword>
<dbReference type="Gene3D" id="3.60.40.10">
    <property type="entry name" value="PPM-type phosphatase domain"/>
    <property type="match status" value="2"/>
</dbReference>
<evidence type="ECO:0000256" key="3">
    <source>
        <dbReference type="ARBA" id="ARBA00004635"/>
    </source>
</evidence>
<comment type="subcellular location">
    <subcellularLocation>
        <location evidence="3">Membrane</location>
        <topology evidence="3">Lipid-anchor</topology>
    </subcellularLocation>
</comment>
<reference evidence="24" key="2">
    <citation type="submission" date="2025-08" db="UniProtKB">
        <authorList>
            <consortium name="Ensembl"/>
        </authorList>
    </citation>
    <scope>IDENTIFICATION</scope>
</reference>
<evidence type="ECO:0000256" key="19">
    <source>
        <dbReference type="ARBA" id="ARBA00040767"/>
    </source>
</evidence>
<dbReference type="FunCoup" id="A0A671YMP4">
    <property type="interactions" value="1485"/>
</dbReference>
<dbReference type="Ensembl" id="ENSSAUT00010067121.1">
    <property type="protein sequence ID" value="ENSSAUP00010064058.1"/>
    <property type="gene ID" value="ENSSAUG00010025721.1"/>
</dbReference>
<feature type="compositionally biased region" description="Basic and acidic residues" evidence="22">
    <location>
        <begin position="247"/>
        <end position="256"/>
    </location>
</feature>
<dbReference type="GO" id="GO:0046872">
    <property type="term" value="F:metal ion binding"/>
    <property type="evidence" value="ECO:0007669"/>
    <property type="project" value="UniProtKB-KW"/>
</dbReference>
<evidence type="ECO:0000256" key="10">
    <source>
        <dbReference type="ARBA" id="ARBA00022737"/>
    </source>
</evidence>
<organism evidence="24 25">
    <name type="scientific">Sparus aurata</name>
    <name type="common">Gilthead sea bream</name>
    <dbReference type="NCBI Taxonomy" id="8175"/>
    <lineage>
        <taxon>Eukaryota</taxon>
        <taxon>Metazoa</taxon>
        <taxon>Chordata</taxon>
        <taxon>Craniata</taxon>
        <taxon>Vertebrata</taxon>
        <taxon>Euteleostomi</taxon>
        <taxon>Actinopterygii</taxon>
        <taxon>Neopterygii</taxon>
        <taxon>Teleostei</taxon>
        <taxon>Neoteleostei</taxon>
        <taxon>Acanthomorphata</taxon>
        <taxon>Eupercaria</taxon>
        <taxon>Spariformes</taxon>
        <taxon>Sparidae</taxon>
        <taxon>Sparus</taxon>
    </lineage>
</organism>
<dbReference type="Proteomes" id="UP000472265">
    <property type="component" value="Chromosome 4"/>
</dbReference>
<comment type="similarity">
    <text evidence="4 21">Belongs to the PP2C family.</text>
</comment>
<dbReference type="InterPro" id="IPR015655">
    <property type="entry name" value="PP2C"/>
</dbReference>
<dbReference type="GO" id="GO:0007417">
    <property type="term" value="P:central nervous system development"/>
    <property type="evidence" value="ECO:0007669"/>
    <property type="project" value="Ensembl"/>
</dbReference>
<evidence type="ECO:0000313" key="24">
    <source>
        <dbReference type="Ensembl" id="ENSSAUP00010064058.1"/>
    </source>
</evidence>
<evidence type="ECO:0000256" key="14">
    <source>
        <dbReference type="ARBA" id="ARBA00022990"/>
    </source>
</evidence>
<dbReference type="CTD" id="5496"/>
<keyword evidence="17" id="KW-0449">Lipoprotein</keyword>
<dbReference type="InterPro" id="IPR001932">
    <property type="entry name" value="PPM-type_phosphatase-like_dom"/>
</dbReference>
<protein>
    <recommendedName>
        <fullName evidence="19">Protein phosphatase 1G</fullName>
        <ecNumber evidence="5">3.1.3.16</ecNumber>
    </recommendedName>
</protein>
<reference evidence="24" key="3">
    <citation type="submission" date="2025-09" db="UniProtKB">
        <authorList>
            <consortium name="Ensembl"/>
        </authorList>
    </citation>
    <scope>IDENTIFICATION</scope>
</reference>
<keyword evidence="10" id="KW-0677">Repeat</keyword>
<evidence type="ECO:0000256" key="9">
    <source>
        <dbReference type="ARBA" id="ARBA00022723"/>
    </source>
</evidence>
<dbReference type="InterPro" id="IPR036457">
    <property type="entry name" value="PPM-type-like_dom_sf"/>
</dbReference>
<evidence type="ECO:0000256" key="2">
    <source>
        <dbReference type="ARBA" id="ARBA00001946"/>
    </source>
</evidence>
<evidence type="ECO:0000256" key="22">
    <source>
        <dbReference type="SAM" id="MobiDB-lite"/>
    </source>
</evidence>
<sequence>MGAYLSQPNIAKTSSDGGNGTMSYGFSAMQGWRVSMEDAHNCILEFDEETAMFAVYDGHGGEEVALYCSKYLPDIIKEQKTYKDGKLQKALEDAFLAIDSRMTTEDVIKELVQIAGRPTEEPPAEKVAEEDDLENEEAALLHEEATMTIEELLVRYGQNRNAVKHAAAISAAAKKAAASQAEASGDKEEGGEGQKKEGINGEVEEESNGKVKEGQGSACGSKLRACRRAAGEGSAAADCGGSGSSNGEEKAGKAEGDAGPSCSSLASKAAGDSKSRFFDDSEESEEGEEEEGSDEEDGSEEEEGDSSELEEEEDTEEGEEDSEDEEEEEMCLPGMDGKEEPGSDSGTTAVVALIRGKQLIVANAGDSRCVVSERGKAVDMSYDHKPEDEVELARIKNAGGKVTMDGRVNGGLNLSRAIGDHFYKRNKVLPPEEQMISAMPDVKVLTLNDDHDFMVIACDGIWNVLSSQEVVDFISERIKPDQTGKVRALSSIVEELLDHCLAPDTSGDGTGCDNMTCIIITLQPHPSAAQSDDTKKRKHPEGAEGAKLEENGNDSKKAKSD</sequence>
<dbReference type="GO" id="GO:0016020">
    <property type="term" value="C:membrane"/>
    <property type="evidence" value="ECO:0007669"/>
    <property type="project" value="UniProtKB-SubCell"/>
</dbReference>
<feature type="region of interest" description="Disordered" evidence="22">
    <location>
        <begin position="526"/>
        <end position="561"/>
    </location>
</feature>
<dbReference type="GeneTree" id="ENSGT00940000158427"/>
<comment type="cofactor">
    <cofactor evidence="2">
        <name>Mg(2+)</name>
        <dbReference type="ChEBI" id="CHEBI:18420"/>
    </cofactor>
</comment>
<name>A0A671YMP4_SPAAU</name>
<reference evidence="24" key="1">
    <citation type="submission" date="2021-04" db="EMBL/GenBank/DDBJ databases">
        <authorList>
            <consortium name="Wellcome Sanger Institute Data Sharing"/>
        </authorList>
    </citation>
    <scope>NUCLEOTIDE SEQUENCE [LARGE SCALE GENOMIC DNA]</scope>
</reference>
<evidence type="ECO:0000256" key="4">
    <source>
        <dbReference type="ARBA" id="ARBA00006702"/>
    </source>
</evidence>
<gene>
    <name evidence="24" type="primary">PPM1G</name>
    <name evidence="24" type="synonym">ppm1g</name>
</gene>
<evidence type="ECO:0000259" key="23">
    <source>
        <dbReference type="PROSITE" id="PS51746"/>
    </source>
</evidence>
<keyword evidence="8" id="KW-0519">Myristate</keyword>
<feature type="compositionally biased region" description="Basic and acidic residues" evidence="22">
    <location>
        <begin position="532"/>
        <end position="561"/>
    </location>
</feature>
<evidence type="ECO:0000256" key="7">
    <source>
        <dbReference type="ARBA" id="ARBA00022553"/>
    </source>
</evidence>
<evidence type="ECO:0000256" key="11">
    <source>
        <dbReference type="ARBA" id="ARBA00022801"/>
    </source>
</evidence>
<evidence type="ECO:0000256" key="12">
    <source>
        <dbReference type="ARBA" id="ARBA00022842"/>
    </source>
</evidence>
<accession>A0A671YMP4</accession>
<evidence type="ECO:0000256" key="5">
    <source>
        <dbReference type="ARBA" id="ARBA00013081"/>
    </source>
</evidence>
<dbReference type="PROSITE" id="PS01032">
    <property type="entry name" value="PPM_1"/>
    <property type="match status" value="1"/>
</dbReference>
<dbReference type="InParanoid" id="A0A671YMP4"/>
<keyword evidence="25" id="KW-1185">Reference proteome</keyword>
<keyword evidence="13 21" id="KW-0904">Protein phosphatase</keyword>
<keyword evidence="12" id="KW-0460">Magnesium</keyword>
<proteinExistence type="inferred from homology"/>
<evidence type="ECO:0000256" key="6">
    <source>
        <dbReference type="ARBA" id="ARBA00022481"/>
    </source>
</evidence>
<dbReference type="CDD" id="cd00143">
    <property type="entry name" value="PP2Cc"/>
    <property type="match status" value="2"/>
</dbReference>
<evidence type="ECO:0000256" key="17">
    <source>
        <dbReference type="ARBA" id="ARBA00023288"/>
    </source>
</evidence>
<dbReference type="PANTHER" id="PTHR13832">
    <property type="entry name" value="PROTEIN PHOSPHATASE 2C"/>
    <property type="match status" value="1"/>
</dbReference>
<dbReference type="EC" id="3.1.3.16" evidence="5"/>
<evidence type="ECO:0000256" key="8">
    <source>
        <dbReference type="ARBA" id="ARBA00022707"/>
    </source>
</evidence>
<dbReference type="Pfam" id="PF00481">
    <property type="entry name" value="PP2C"/>
    <property type="match status" value="2"/>
</dbReference>
<evidence type="ECO:0000256" key="15">
    <source>
        <dbReference type="ARBA" id="ARBA00023136"/>
    </source>
</evidence>
<evidence type="ECO:0000256" key="20">
    <source>
        <dbReference type="ARBA" id="ARBA00048832"/>
    </source>
</evidence>
<dbReference type="GO" id="GO:0005654">
    <property type="term" value="C:nucleoplasm"/>
    <property type="evidence" value="ECO:0007669"/>
    <property type="project" value="TreeGrafter"/>
</dbReference>
<evidence type="ECO:0000256" key="16">
    <source>
        <dbReference type="ARBA" id="ARBA00023211"/>
    </source>
</evidence>
<evidence type="ECO:0000256" key="21">
    <source>
        <dbReference type="RuleBase" id="RU003465"/>
    </source>
</evidence>
<feature type="compositionally biased region" description="Acidic residues" evidence="22">
    <location>
        <begin position="280"/>
        <end position="330"/>
    </location>
</feature>
<keyword evidence="14" id="KW-0007">Acetylation</keyword>
<evidence type="ECO:0000256" key="13">
    <source>
        <dbReference type="ARBA" id="ARBA00022912"/>
    </source>
</evidence>
<keyword evidence="11 21" id="KW-0378">Hydrolase</keyword>
<feature type="compositionally biased region" description="Basic and acidic residues" evidence="22">
    <location>
        <begin position="184"/>
        <end position="199"/>
    </location>
</feature>
<dbReference type="GO" id="GO:0051726">
    <property type="term" value="P:regulation of cell cycle"/>
    <property type="evidence" value="ECO:0007669"/>
    <property type="project" value="UniProtKB-ARBA"/>
</dbReference>
<dbReference type="PROSITE" id="PS51746">
    <property type="entry name" value="PPM_2"/>
    <property type="match status" value="1"/>
</dbReference>